<keyword evidence="2" id="KW-0067">ATP-binding</keyword>
<evidence type="ECO:0000256" key="2">
    <source>
        <dbReference type="ARBA" id="ARBA00022840"/>
    </source>
</evidence>
<evidence type="ECO:0000313" key="6">
    <source>
        <dbReference type="Proteomes" id="UP000228812"/>
    </source>
</evidence>
<evidence type="ECO:0000313" key="5">
    <source>
        <dbReference type="EMBL" id="PIP30093.1"/>
    </source>
</evidence>
<dbReference type="Proteomes" id="UP000228812">
    <property type="component" value="Unassembled WGS sequence"/>
</dbReference>
<dbReference type="GO" id="GO:0003724">
    <property type="term" value="F:RNA helicase activity"/>
    <property type="evidence" value="ECO:0007669"/>
    <property type="project" value="InterPro"/>
</dbReference>
<dbReference type="GO" id="GO:0005524">
    <property type="term" value="F:ATP binding"/>
    <property type="evidence" value="ECO:0007669"/>
    <property type="project" value="UniProtKB-KW"/>
</dbReference>
<dbReference type="AlphaFoldDB" id="A0A2G9ZAB2"/>
<comment type="caution">
    <text evidence="5">The sequence shown here is derived from an EMBL/GenBank/DDBJ whole genome shotgun (WGS) entry which is preliminary data.</text>
</comment>
<dbReference type="InterPro" id="IPR014014">
    <property type="entry name" value="RNA_helicase_DEAD_Q_motif"/>
</dbReference>
<proteinExistence type="predicted"/>
<evidence type="ECO:0000256" key="3">
    <source>
        <dbReference type="PROSITE-ProRule" id="PRU00552"/>
    </source>
</evidence>
<feature type="domain" description="DEAD-box RNA helicase Q" evidence="4">
    <location>
        <begin position="9"/>
        <end position="37"/>
    </location>
</feature>
<evidence type="ECO:0000256" key="1">
    <source>
        <dbReference type="ARBA" id="ARBA00022741"/>
    </source>
</evidence>
<accession>A0A2G9ZAB2</accession>
<feature type="short sequence motif" description="Q motif" evidence="3">
    <location>
        <begin position="9"/>
        <end position="37"/>
    </location>
</feature>
<keyword evidence="1" id="KW-0547">Nucleotide-binding</keyword>
<dbReference type="PROSITE" id="PS51195">
    <property type="entry name" value="Q_MOTIF"/>
    <property type="match status" value="1"/>
</dbReference>
<gene>
    <name evidence="5" type="ORF">COX26_00565</name>
</gene>
<sequence length="61" mass="6749">MVLPINQSSGFYRLGIAPNILAVLDKLDFTVPTTIQEKSTLLGLPIWFGVAHYPEFIEGLC</sequence>
<evidence type="ECO:0000259" key="4">
    <source>
        <dbReference type="PROSITE" id="PS51195"/>
    </source>
</evidence>
<dbReference type="EMBL" id="PCRZ01000011">
    <property type="protein sequence ID" value="PIP30093.1"/>
    <property type="molecule type" value="Genomic_DNA"/>
</dbReference>
<protein>
    <recommendedName>
        <fullName evidence="4">DEAD-box RNA helicase Q domain-containing protein</fullName>
    </recommendedName>
</protein>
<name>A0A2G9ZAB2_9BACT</name>
<reference evidence="5 6" key="1">
    <citation type="submission" date="2017-09" db="EMBL/GenBank/DDBJ databases">
        <title>Depth-based differentiation of microbial function through sediment-hosted aquifers and enrichment of novel symbionts in the deep terrestrial subsurface.</title>
        <authorList>
            <person name="Probst A.J."/>
            <person name="Ladd B."/>
            <person name="Jarett J.K."/>
            <person name="Geller-Mcgrath D.E."/>
            <person name="Sieber C.M."/>
            <person name="Emerson J.B."/>
            <person name="Anantharaman K."/>
            <person name="Thomas B.C."/>
            <person name="Malmstrom R."/>
            <person name="Stieglmeier M."/>
            <person name="Klingl A."/>
            <person name="Woyke T."/>
            <person name="Ryan C.M."/>
            <person name="Banfield J.F."/>
        </authorList>
    </citation>
    <scope>NUCLEOTIDE SEQUENCE [LARGE SCALE GENOMIC DNA]</scope>
    <source>
        <strain evidence="5">CG23_combo_of_CG06-09_8_20_14_all_54_14</strain>
    </source>
</reference>
<organism evidence="5 6">
    <name type="scientific">Candidatus Jorgensenbacteria bacterium CG23_combo_of_CG06-09_8_20_14_all_54_14</name>
    <dbReference type="NCBI Taxonomy" id="1974595"/>
    <lineage>
        <taxon>Bacteria</taxon>
        <taxon>Candidatus Joergenseniibacteriota</taxon>
    </lineage>
</organism>